<evidence type="ECO:0000256" key="1">
    <source>
        <dbReference type="SAM" id="MobiDB-lite"/>
    </source>
</evidence>
<evidence type="ECO:0000313" key="5">
    <source>
        <dbReference type="Proteomes" id="UP001234343"/>
    </source>
</evidence>
<feature type="chain" id="PRO_5046194145" evidence="2">
    <location>
        <begin position="27"/>
        <end position="262"/>
    </location>
</feature>
<dbReference type="InterPro" id="IPR025164">
    <property type="entry name" value="Toastrack_DUF4097"/>
</dbReference>
<dbReference type="Proteomes" id="UP001234343">
    <property type="component" value="Unassembled WGS sequence"/>
</dbReference>
<proteinExistence type="predicted"/>
<reference evidence="4 5" key="1">
    <citation type="submission" date="2023-06" db="EMBL/GenBank/DDBJ databases">
        <title>Alteromonas sp. ASW11-36 isolated from intertidal sand.</title>
        <authorList>
            <person name="Li Y."/>
        </authorList>
    </citation>
    <scope>NUCLEOTIDE SEQUENCE [LARGE SCALE GENOMIC DNA]</scope>
    <source>
        <strain evidence="4 5">ASW11-36</strain>
    </source>
</reference>
<sequence>MKTITKITTGTAAFALAASISLIAHADVFTQTYDVEAGETLYLKTDVGSLNIETHDRDTVEIEVEVEGPDADEFSVRFERTGDGVSIYGDKEDGEWGWNGSQIRAKFYITVPENYDLDLNTAGGSIKIEDLEGNIDAQTSGGSIALGDIIGNVDVHTSGGSIRVDSVYGEIDANTSGGSIKVEFKKQITEDAKLSTSGGSITAILPEDIAIELDASTSGGSVSSEFEVDGRTKKRSIRGSINGGGPELTLRTSGGSVKVLKD</sequence>
<accession>A0ABT7ST40</accession>
<dbReference type="RefSeq" id="WP_289363274.1">
    <property type="nucleotide sequence ID" value="NZ_JAUCBP010000001.1"/>
</dbReference>
<dbReference type="Pfam" id="PF13349">
    <property type="entry name" value="DUF4097"/>
    <property type="match status" value="1"/>
</dbReference>
<name>A0ABT7ST40_9ALTE</name>
<feature type="signal peptide" evidence="2">
    <location>
        <begin position="1"/>
        <end position="26"/>
    </location>
</feature>
<feature type="region of interest" description="Disordered" evidence="1">
    <location>
        <begin position="233"/>
        <end position="255"/>
    </location>
</feature>
<evidence type="ECO:0000256" key="2">
    <source>
        <dbReference type="SAM" id="SignalP"/>
    </source>
</evidence>
<dbReference type="EMBL" id="JAUCBP010000001">
    <property type="protein sequence ID" value="MDM7859335.1"/>
    <property type="molecule type" value="Genomic_DNA"/>
</dbReference>
<protein>
    <submittedName>
        <fullName evidence="4">DUF4097 family beta strand repeat-containing protein</fullName>
    </submittedName>
</protein>
<feature type="domain" description="DUF4097" evidence="3">
    <location>
        <begin position="152"/>
        <end position="259"/>
    </location>
</feature>
<evidence type="ECO:0000259" key="3">
    <source>
        <dbReference type="Pfam" id="PF13349"/>
    </source>
</evidence>
<evidence type="ECO:0000313" key="4">
    <source>
        <dbReference type="EMBL" id="MDM7859335.1"/>
    </source>
</evidence>
<keyword evidence="5" id="KW-1185">Reference proteome</keyword>
<keyword evidence="2" id="KW-0732">Signal</keyword>
<organism evidence="4 5">
    <name type="scientific">Alteromonas arenosi</name>
    <dbReference type="NCBI Taxonomy" id="3055817"/>
    <lineage>
        <taxon>Bacteria</taxon>
        <taxon>Pseudomonadati</taxon>
        <taxon>Pseudomonadota</taxon>
        <taxon>Gammaproteobacteria</taxon>
        <taxon>Alteromonadales</taxon>
        <taxon>Alteromonadaceae</taxon>
        <taxon>Alteromonas/Salinimonas group</taxon>
        <taxon>Alteromonas</taxon>
    </lineage>
</organism>
<comment type="caution">
    <text evidence="4">The sequence shown here is derived from an EMBL/GenBank/DDBJ whole genome shotgun (WGS) entry which is preliminary data.</text>
</comment>
<dbReference type="PANTHER" id="PTHR34094">
    <property type="match status" value="1"/>
</dbReference>
<gene>
    <name evidence="4" type="ORF">QTP81_01785</name>
</gene>
<dbReference type="PANTHER" id="PTHR34094:SF1">
    <property type="entry name" value="PROTEIN FAM185A"/>
    <property type="match status" value="1"/>
</dbReference>